<keyword evidence="2" id="KW-1185">Reference proteome</keyword>
<evidence type="ECO:0000313" key="2">
    <source>
        <dbReference type="Proteomes" id="UP000198211"/>
    </source>
</evidence>
<dbReference type="EMBL" id="NBNE01000975">
    <property type="protein sequence ID" value="OWZ16212.1"/>
    <property type="molecule type" value="Genomic_DNA"/>
</dbReference>
<dbReference type="AlphaFoldDB" id="A0A225WFA6"/>
<sequence>MSYLPNGLRWPLVIVDNPGLLEFSKFITEVLGGIIMHVPGAAKICGDISRITAELRASLKALIQISCHYYCITTDIRTSRRAQVTWHLLSTMWMKVS</sequence>
<protein>
    <submittedName>
        <fullName evidence="1">Uncharacterized protein</fullName>
    </submittedName>
</protein>
<comment type="caution">
    <text evidence="1">The sequence shown here is derived from an EMBL/GenBank/DDBJ whole genome shotgun (WGS) entry which is preliminary data.</text>
</comment>
<proteinExistence type="predicted"/>
<dbReference type="Proteomes" id="UP000198211">
    <property type="component" value="Unassembled WGS sequence"/>
</dbReference>
<gene>
    <name evidence="1" type="ORF">PHMEG_00010025</name>
</gene>
<reference evidence="2" key="1">
    <citation type="submission" date="2017-03" db="EMBL/GenBank/DDBJ databases">
        <title>Phytopthora megakarya and P. palmivora, two closely related causual agents of cacao black pod achieved similar genome size and gene model numbers by different mechanisms.</title>
        <authorList>
            <person name="Ali S."/>
            <person name="Shao J."/>
            <person name="Larry D.J."/>
            <person name="Kronmiller B."/>
            <person name="Shen D."/>
            <person name="Strem M.D."/>
            <person name="Melnick R.L."/>
            <person name="Guiltinan M.J."/>
            <person name="Tyler B.M."/>
            <person name="Meinhardt L.W."/>
            <person name="Bailey B.A."/>
        </authorList>
    </citation>
    <scope>NUCLEOTIDE SEQUENCE [LARGE SCALE GENOMIC DNA]</scope>
    <source>
        <strain evidence="2">zdho120</strain>
    </source>
</reference>
<dbReference type="OrthoDB" id="118710at2759"/>
<accession>A0A225WFA6</accession>
<organism evidence="1 2">
    <name type="scientific">Phytophthora megakarya</name>
    <dbReference type="NCBI Taxonomy" id="4795"/>
    <lineage>
        <taxon>Eukaryota</taxon>
        <taxon>Sar</taxon>
        <taxon>Stramenopiles</taxon>
        <taxon>Oomycota</taxon>
        <taxon>Peronosporomycetes</taxon>
        <taxon>Peronosporales</taxon>
        <taxon>Peronosporaceae</taxon>
        <taxon>Phytophthora</taxon>
    </lineage>
</organism>
<name>A0A225WFA6_9STRA</name>
<evidence type="ECO:0000313" key="1">
    <source>
        <dbReference type="EMBL" id="OWZ16212.1"/>
    </source>
</evidence>